<name>A0A0F9MAJ6_9ZZZZ</name>
<accession>A0A0F9MAJ6</accession>
<keyword evidence="1" id="KW-1133">Transmembrane helix</keyword>
<protein>
    <submittedName>
        <fullName evidence="2">Uncharacterized protein</fullName>
    </submittedName>
</protein>
<proteinExistence type="predicted"/>
<evidence type="ECO:0000256" key="1">
    <source>
        <dbReference type="SAM" id="Phobius"/>
    </source>
</evidence>
<feature type="transmembrane region" description="Helical" evidence="1">
    <location>
        <begin position="290"/>
        <end position="307"/>
    </location>
</feature>
<feature type="transmembrane region" description="Helical" evidence="1">
    <location>
        <begin position="263"/>
        <end position="285"/>
    </location>
</feature>
<sequence>MIDSVPLKVLFVTLGVLLLLLQPSSRVHAISNPDTLAIVTIRAYDGLVESGDMVFVVYYTIDYASPPTERATEAFLVRFFSGSTELQSTSPYAYVNNGYSDGVVAFYFSSSQVTDLGLVWEGSYTIKVQGSPGLFVVPPVVSSGSIVWVNRLVTMTRFKEHTIGSARDLEVTWAPLTEPDVILVQETPDGPAFTRIGDDYFTNSIPNLRVIAPDLFSSRVASPAFDDRVHDTTYSEGLQTFWDGTSFGRNFDTWANLLGMNRLLLTTLLLIAFNLFVAYISVLILQQTSFAPLTVAVIFPVGAYLGMTDMVLAALMAATSVVATVYILFLKRG</sequence>
<gene>
    <name evidence="2" type="ORF">LCGC14_1483800</name>
</gene>
<dbReference type="EMBL" id="LAZR01010585">
    <property type="protein sequence ID" value="KKM66177.1"/>
    <property type="molecule type" value="Genomic_DNA"/>
</dbReference>
<organism evidence="2">
    <name type="scientific">marine sediment metagenome</name>
    <dbReference type="NCBI Taxonomy" id="412755"/>
    <lineage>
        <taxon>unclassified sequences</taxon>
        <taxon>metagenomes</taxon>
        <taxon>ecological metagenomes</taxon>
    </lineage>
</organism>
<keyword evidence="1" id="KW-0472">Membrane</keyword>
<comment type="caution">
    <text evidence="2">The sequence shown here is derived from an EMBL/GenBank/DDBJ whole genome shotgun (WGS) entry which is preliminary data.</text>
</comment>
<dbReference type="AlphaFoldDB" id="A0A0F9MAJ6"/>
<evidence type="ECO:0000313" key="2">
    <source>
        <dbReference type="EMBL" id="KKM66177.1"/>
    </source>
</evidence>
<reference evidence="2" key="1">
    <citation type="journal article" date="2015" name="Nature">
        <title>Complex archaea that bridge the gap between prokaryotes and eukaryotes.</title>
        <authorList>
            <person name="Spang A."/>
            <person name="Saw J.H."/>
            <person name="Jorgensen S.L."/>
            <person name="Zaremba-Niedzwiedzka K."/>
            <person name="Martijn J."/>
            <person name="Lind A.E."/>
            <person name="van Eijk R."/>
            <person name="Schleper C."/>
            <person name="Guy L."/>
            <person name="Ettema T.J."/>
        </authorList>
    </citation>
    <scope>NUCLEOTIDE SEQUENCE</scope>
</reference>
<keyword evidence="1" id="KW-0812">Transmembrane</keyword>
<feature type="transmembrane region" description="Helical" evidence="1">
    <location>
        <begin position="313"/>
        <end position="330"/>
    </location>
</feature>